<keyword evidence="2" id="KW-1185">Reference proteome</keyword>
<gene>
    <name evidence="1" type="ORF">AVEN_115827_1</name>
</gene>
<evidence type="ECO:0000313" key="2">
    <source>
        <dbReference type="Proteomes" id="UP000499080"/>
    </source>
</evidence>
<sequence>MAKVWLLQEGWLGSQRLGARGAIAMKMLAQGDENWQCWVRAGLA</sequence>
<reference evidence="1 2" key="1">
    <citation type="journal article" date="2019" name="Sci. Rep.">
        <title>Orb-weaving spider Araneus ventricosus genome elucidates the spidroin gene catalogue.</title>
        <authorList>
            <person name="Kono N."/>
            <person name="Nakamura H."/>
            <person name="Ohtoshi R."/>
            <person name="Moran D.A.P."/>
            <person name="Shinohara A."/>
            <person name="Yoshida Y."/>
            <person name="Fujiwara M."/>
            <person name="Mori M."/>
            <person name="Tomita M."/>
            <person name="Arakawa K."/>
        </authorList>
    </citation>
    <scope>NUCLEOTIDE SEQUENCE [LARGE SCALE GENOMIC DNA]</scope>
</reference>
<comment type="caution">
    <text evidence="1">The sequence shown here is derived from an EMBL/GenBank/DDBJ whole genome shotgun (WGS) entry which is preliminary data.</text>
</comment>
<organism evidence="1 2">
    <name type="scientific">Araneus ventricosus</name>
    <name type="common">Orbweaver spider</name>
    <name type="synonym">Epeira ventricosa</name>
    <dbReference type="NCBI Taxonomy" id="182803"/>
    <lineage>
        <taxon>Eukaryota</taxon>
        <taxon>Metazoa</taxon>
        <taxon>Ecdysozoa</taxon>
        <taxon>Arthropoda</taxon>
        <taxon>Chelicerata</taxon>
        <taxon>Arachnida</taxon>
        <taxon>Araneae</taxon>
        <taxon>Araneomorphae</taxon>
        <taxon>Entelegynae</taxon>
        <taxon>Araneoidea</taxon>
        <taxon>Araneidae</taxon>
        <taxon>Araneus</taxon>
    </lineage>
</organism>
<protein>
    <submittedName>
        <fullName evidence="1">Uncharacterized protein</fullName>
    </submittedName>
</protein>
<feature type="non-terminal residue" evidence="1">
    <location>
        <position position="44"/>
    </location>
</feature>
<dbReference type="Proteomes" id="UP000499080">
    <property type="component" value="Unassembled WGS sequence"/>
</dbReference>
<dbReference type="EMBL" id="BGPR01023189">
    <property type="protein sequence ID" value="GBN90158.1"/>
    <property type="molecule type" value="Genomic_DNA"/>
</dbReference>
<evidence type="ECO:0000313" key="1">
    <source>
        <dbReference type="EMBL" id="GBN90158.1"/>
    </source>
</evidence>
<name>A0A4Y2SPC5_ARAVE</name>
<dbReference type="AlphaFoldDB" id="A0A4Y2SPC5"/>
<accession>A0A4Y2SPC5</accession>
<proteinExistence type="predicted"/>